<sequence length="101" mass="10883">MEVEEKDKEKLVFMWGYLSGALPQRSPVVVRLPATVGSAWKDVCGGGCEFAMAISALYFVVVATIAALIGQHIGGVGISNIIEKIEAHDYMGFENLSTYDA</sequence>
<proteinExistence type="predicted"/>
<evidence type="ECO:0000313" key="1">
    <source>
        <dbReference type="EMBL" id="KAJ0086260.1"/>
    </source>
</evidence>
<keyword evidence="2" id="KW-1185">Reference proteome</keyword>
<gene>
    <name evidence="1" type="ORF">Patl1_07017</name>
</gene>
<name>A0ACC1AGT9_9ROSI</name>
<accession>A0ACC1AGT9</accession>
<reference evidence="2" key="1">
    <citation type="journal article" date="2023" name="G3 (Bethesda)">
        <title>Genome assembly and association tests identify interacting loci associated with vigor, precocity, and sex in interspecific pistachio rootstocks.</title>
        <authorList>
            <person name="Palmer W."/>
            <person name="Jacygrad E."/>
            <person name="Sagayaradj S."/>
            <person name="Cavanaugh K."/>
            <person name="Han R."/>
            <person name="Bertier L."/>
            <person name="Beede B."/>
            <person name="Kafkas S."/>
            <person name="Golino D."/>
            <person name="Preece J."/>
            <person name="Michelmore R."/>
        </authorList>
    </citation>
    <scope>NUCLEOTIDE SEQUENCE [LARGE SCALE GENOMIC DNA]</scope>
</reference>
<dbReference type="EMBL" id="CM047906">
    <property type="protein sequence ID" value="KAJ0086260.1"/>
    <property type="molecule type" value="Genomic_DNA"/>
</dbReference>
<protein>
    <submittedName>
        <fullName evidence="1">Uncharacterized protein</fullName>
    </submittedName>
</protein>
<dbReference type="Proteomes" id="UP001164250">
    <property type="component" value="Chromosome 10"/>
</dbReference>
<comment type="caution">
    <text evidence="1">The sequence shown here is derived from an EMBL/GenBank/DDBJ whole genome shotgun (WGS) entry which is preliminary data.</text>
</comment>
<evidence type="ECO:0000313" key="2">
    <source>
        <dbReference type="Proteomes" id="UP001164250"/>
    </source>
</evidence>
<organism evidence="1 2">
    <name type="scientific">Pistacia atlantica</name>
    <dbReference type="NCBI Taxonomy" id="434234"/>
    <lineage>
        <taxon>Eukaryota</taxon>
        <taxon>Viridiplantae</taxon>
        <taxon>Streptophyta</taxon>
        <taxon>Embryophyta</taxon>
        <taxon>Tracheophyta</taxon>
        <taxon>Spermatophyta</taxon>
        <taxon>Magnoliopsida</taxon>
        <taxon>eudicotyledons</taxon>
        <taxon>Gunneridae</taxon>
        <taxon>Pentapetalae</taxon>
        <taxon>rosids</taxon>
        <taxon>malvids</taxon>
        <taxon>Sapindales</taxon>
        <taxon>Anacardiaceae</taxon>
        <taxon>Pistacia</taxon>
    </lineage>
</organism>